<dbReference type="RefSeq" id="WP_097440663.1">
    <property type="nucleotide sequence ID" value="NZ_KZ300476.1"/>
</dbReference>
<dbReference type="Proteomes" id="UP000219559">
    <property type="component" value="Unassembled WGS sequence"/>
</dbReference>
<dbReference type="InterPro" id="IPR043781">
    <property type="entry name" value="DUF5723"/>
</dbReference>
<keyword evidence="3" id="KW-1185">Reference proteome</keyword>
<organism evidence="2 3">
    <name type="scientific">Sediminicola luteus</name>
    <dbReference type="NCBI Taxonomy" id="319238"/>
    <lineage>
        <taxon>Bacteria</taxon>
        <taxon>Pseudomonadati</taxon>
        <taxon>Bacteroidota</taxon>
        <taxon>Flavobacteriia</taxon>
        <taxon>Flavobacteriales</taxon>
        <taxon>Flavobacteriaceae</taxon>
        <taxon>Sediminicola</taxon>
    </lineage>
</organism>
<comment type="caution">
    <text evidence="2">The sequence shown here is derived from an EMBL/GenBank/DDBJ whole genome shotgun (WGS) entry which is preliminary data.</text>
</comment>
<protein>
    <recommendedName>
        <fullName evidence="1">DUF5723 domain-containing protein</fullName>
    </recommendedName>
</protein>
<reference evidence="2 3" key="1">
    <citation type="submission" date="2017-04" db="EMBL/GenBank/DDBJ databases">
        <title>A new member of the family Flavobacteriaceae isolated from ascidians.</title>
        <authorList>
            <person name="Chen L."/>
        </authorList>
    </citation>
    <scope>NUCLEOTIDE SEQUENCE [LARGE SCALE GENOMIC DNA]</scope>
    <source>
        <strain evidence="2 3">HQA918</strain>
    </source>
</reference>
<gene>
    <name evidence="2" type="ORF">B7P33_09705</name>
</gene>
<proteinExistence type="predicted"/>
<dbReference type="AlphaFoldDB" id="A0A2A4G990"/>
<dbReference type="OrthoDB" id="975426at2"/>
<feature type="domain" description="DUF5723" evidence="1">
    <location>
        <begin position="38"/>
        <end position="448"/>
    </location>
</feature>
<dbReference type="Pfam" id="PF18990">
    <property type="entry name" value="DUF5723"/>
    <property type="match status" value="1"/>
</dbReference>
<evidence type="ECO:0000313" key="2">
    <source>
        <dbReference type="EMBL" id="PCE64548.1"/>
    </source>
</evidence>
<evidence type="ECO:0000313" key="3">
    <source>
        <dbReference type="Proteomes" id="UP000219559"/>
    </source>
</evidence>
<name>A0A2A4G990_9FLAO</name>
<dbReference type="EMBL" id="NBWU01000003">
    <property type="protein sequence ID" value="PCE64548.1"/>
    <property type="molecule type" value="Genomic_DNA"/>
</dbReference>
<sequence length="475" mass="52777">MRYTFVCIGLLFGLLGYGQNRQLLYDFREIPQSNLVNPGVAIPHDWYVGVPLLSNIAINAGSNGVSVYDIFAEDGVDINDKIREKMVFGMGIKDELSGRFHIDLINFGFKSKKDPSLFFSGGMYLDGDAIGYWPADWALLGFEGNADYIGKRFDLDHIKTRGEFTNVFHFGVNKQWKPNLIVGARAKIYSGIFNFSSTNNSGYFVTTEGERNILASTLVADAIIRSSGIDELLDDANEDQIGSILTKRALFGGNLGFGVDLGFTYYLDQQTTFTASLLDLGFMYNNTDVKSFSLKGSSTVEGVEIILPDALQDPDADFWQDLIDRVEEEIPFEEKNSGYITFRPTILNASIRRDWGQIGDRVASCDCDWRTNGGGDTKTMYANAVGAHVYAINRPRGPQTAWTLFYQRNITTGFSLKATYTADKFTYTNVGVGMSLKLGPVQAYVLADNLLAYRNYADTNYASLQLGVNVLSWAK</sequence>
<accession>A0A2A4G990</accession>
<evidence type="ECO:0000259" key="1">
    <source>
        <dbReference type="Pfam" id="PF18990"/>
    </source>
</evidence>